<reference evidence="1 2" key="1">
    <citation type="journal article" date="2019" name="Int. J. Syst. Evol. Microbiol.">
        <title>The Global Catalogue of Microorganisms (GCM) 10K type strain sequencing project: providing services to taxonomists for standard genome sequencing and annotation.</title>
        <authorList>
            <consortium name="The Broad Institute Genomics Platform"/>
            <consortium name="The Broad Institute Genome Sequencing Center for Infectious Disease"/>
            <person name="Wu L."/>
            <person name="Ma J."/>
        </authorList>
    </citation>
    <scope>NUCLEOTIDE SEQUENCE [LARGE SCALE GENOMIC DNA]</scope>
    <source>
        <strain evidence="1 2">JCM 16227</strain>
    </source>
</reference>
<sequence length="78" mass="8057">MWAGRTSGLPAAAASWTAACSAACVLVVGVKLSTDIRLSVELSGSALPNLSLRGSGLPLELFNYLKVESIPLNPRGCQ</sequence>
<organism evidence="1 2">
    <name type="scientific">Gordonia cholesterolivorans</name>
    <dbReference type="NCBI Taxonomy" id="559625"/>
    <lineage>
        <taxon>Bacteria</taxon>
        <taxon>Bacillati</taxon>
        <taxon>Actinomycetota</taxon>
        <taxon>Actinomycetes</taxon>
        <taxon>Mycobacteriales</taxon>
        <taxon>Gordoniaceae</taxon>
        <taxon>Gordonia</taxon>
    </lineage>
</organism>
<evidence type="ECO:0000313" key="2">
    <source>
        <dbReference type="Proteomes" id="UP001501170"/>
    </source>
</evidence>
<accession>A0ABN3HLN2</accession>
<evidence type="ECO:0000313" key="1">
    <source>
        <dbReference type="EMBL" id="GAA2382407.1"/>
    </source>
</evidence>
<protein>
    <recommendedName>
        <fullName evidence="3">Secreted protein</fullName>
    </recommendedName>
</protein>
<keyword evidence="2" id="KW-1185">Reference proteome</keyword>
<dbReference type="EMBL" id="BAAARB010000011">
    <property type="protein sequence ID" value="GAA2382407.1"/>
    <property type="molecule type" value="Genomic_DNA"/>
</dbReference>
<dbReference type="PROSITE" id="PS51257">
    <property type="entry name" value="PROKAR_LIPOPROTEIN"/>
    <property type="match status" value="1"/>
</dbReference>
<name>A0ABN3HLN2_9ACTN</name>
<gene>
    <name evidence="1" type="ORF">GCM10009855_23240</name>
</gene>
<evidence type="ECO:0008006" key="3">
    <source>
        <dbReference type="Google" id="ProtNLM"/>
    </source>
</evidence>
<comment type="caution">
    <text evidence="1">The sequence shown here is derived from an EMBL/GenBank/DDBJ whole genome shotgun (WGS) entry which is preliminary data.</text>
</comment>
<dbReference type="Proteomes" id="UP001501170">
    <property type="component" value="Unassembled WGS sequence"/>
</dbReference>
<proteinExistence type="predicted"/>